<dbReference type="InterPro" id="IPR023296">
    <property type="entry name" value="Glyco_hydro_beta-prop_sf"/>
</dbReference>
<dbReference type="AlphaFoldDB" id="A0A0G1U8G7"/>
<dbReference type="EMBL" id="LCPB01000002">
    <property type="protein sequence ID" value="KKU90431.1"/>
    <property type="molecule type" value="Genomic_DNA"/>
</dbReference>
<dbReference type="GO" id="GO:0006629">
    <property type="term" value="P:lipid metabolic process"/>
    <property type="evidence" value="ECO:0007669"/>
    <property type="project" value="InterPro"/>
</dbReference>
<dbReference type="Proteomes" id="UP000033882">
    <property type="component" value="Unassembled WGS sequence"/>
</dbReference>
<proteinExistence type="predicted"/>
<dbReference type="GO" id="GO:0008374">
    <property type="term" value="F:O-acyltransferase activity"/>
    <property type="evidence" value="ECO:0007669"/>
    <property type="project" value="InterPro"/>
</dbReference>
<organism evidence="1 2">
    <name type="scientific">Candidatus Wolfebacteria bacterium GW2011_GWA2_47_9b</name>
    <dbReference type="NCBI Taxonomy" id="1619005"/>
    <lineage>
        <taxon>Bacteria</taxon>
        <taxon>Candidatus Wolfeibacteriota</taxon>
    </lineage>
</organism>
<dbReference type="Gene3D" id="2.115.10.20">
    <property type="entry name" value="Glycosyl hydrolase domain, family 43"/>
    <property type="match status" value="1"/>
</dbReference>
<dbReference type="PANTHER" id="PTHR11440">
    <property type="entry name" value="LECITHIN-CHOLESTEROL ACYLTRANSFERASE-RELATED"/>
    <property type="match status" value="1"/>
</dbReference>
<name>A0A0G1U8G7_9BACT</name>
<dbReference type="Pfam" id="PF02450">
    <property type="entry name" value="LCAT"/>
    <property type="match status" value="1"/>
</dbReference>
<dbReference type="InterPro" id="IPR029058">
    <property type="entry name" value="AB_hydrolase_fold"/>
</dbReference>
<comment type="caution">
    <text evidence="1">The sequence shown here is derived from an EMBL/GenBank/DDBJ whole genome shotgun (WGS) entry which is preliminary data.</text>
</comment>
<protein>
    <recommendedName>
        <fullName evidence="3">PGAP1 family protein</fullName>
    </recommendedName>
</protein>
<gene>
    <name evidence="1" type="ORF">UY19_C0002G0004</name>
</gene>
<evidence type="ECO:0008006" key="3">
    <source>
        <dbReference type="Google" id="ProtNLM"/>
    </source>
</evidence>
<dbReference type="SUPFAM" id="SSF75005">
    <property type="entry name" value="Arabinanase/levansucrase/invertase"/>
    <property type="match status" value="1"/>
</dbReference>
<sequence length="746" mass="84265">MFKKIFSFLLILILYFLLVINVKAFEFIKSPDNPLPVSYIDNYANQLQANIFKEGDIYKGIFAINRPPENYYSLGYFESTNGIDWTMKKEILNTSVDLSNPSVIKTQTGYLLFITRYENNTIYKIYSSICDFDFNCSSSFSPVITPDINNGSEKKGVFASRPFVQDNRTYLFFGAWGDDGFKIKLAYSDDLIFWQRCPNGFLYGSDGPFPYVESNNLYLFTHQSDSSGIKVVKTALPLTCDSIFEDQGYLLIRDQSYDQRHLIFPSILNDNGGLKLYYSGLGNDSRWRLNLACSGQACLSTPTFTPTPTLNPLTPIIIVPGFMASWNKDAILHNDDKSQSEWKLNPIVTEFDGIINTLKNLGYKENNNLFAFTYDWRKPILQIVDDLNIFITNYLSPTTNFQIIGHSLGGLVGRIYSQKYNNANNDKLITVGSPHHGVTVAYKIVEAGEIERFNDYLWLATKMILILNKNNLETDKQTLNRLIPVMKDLFPVYNFLKKDGVEINVSDMKIKNELLTNETYESNKTNLISLVGEKGNTLKGFNVENQTVIDKLLDKYPDGRPQSSFSEIGDYTVLSLSAAIGTPIILNLGHNELIYKKEGIKKILDLLSIKYEESQIVEGKGTTIDRSLIFLIRSPATMTVEFNNNTYTENEGLIFIPDAQSGNYNLKVQGTDQGKYEVIVGQISENNDIWESINGEITQLPASSQVDNYDIEYNNQIASSIFPAPTITPTLIPTAIQIPTTMPTST</sequence>
<dbReference type="InterPro" id="IPR003386">
    <property type="entry name" value="LACT/PDAT_acylTrfase"/>
</dbReference>
<accession>A0A0G1U8G7</accession>
<dbReference type="SUPFAM" id="SSF53474">
    <property type="entry name" value="alpha/beta-Hydrolases"/>
    <property type="match status" value="1"/>
</dbReference>
<reference evidence="1 2" key="1">
    <citation type="journal article" date="2015" name="Nature">
        <title>rRNA introns, odd ribosomes, and small enigmatic genomes across a large radiation of phyla.</title>
        <authorList>
            <person name="Brown C.T."/>
            <person name="Hug L.A."/>
            <person name="Thomas B.C."/>
            <person name="Sharon I."/>
            <person name="Castelle C.J."/>
            <person name="Singh A."/>
            <person name="Wilkins M.J."/>
            <person name="Williams K.H."/>
            <person name="Banfield J.F."/>
        </authorList>
    </citation>
    <scope>NUCLEOTIDE SEQUENCE [LARGE SCALE GENOMIC DNA]</scope>
</reference>
<evidence type="ECO:0000313" key="1">
    <source>
        <dbReference type="EMBL" id="KKU90431.1"/>
    </source>
</evidence>
<evidence type="ECO:0000313" key="2">
    <source>
        <dbReference type="Proteomes" id="UP000033882"/>
    </source>
</evidence>
<dbReference type="Gene3D" id="3.40.50.1820">
    <property type="entry name" value="alpha/beta hydrolase"/>
    <property type="match status" value="1"/>
</dbReference>